<dbReference type="EMBL" id="JAACJJ010000002">
    <property type="protein sequence ID" value="KAF5329327.1"/>
    <property type="molecule type" value="Genomic_DNA"/>
</dbReference>
<gene>
    <name evidence="1" type="ORF">D9619_009470</name>
</gene>
<dbReference type="AlphaFoldDB" id="A0A8H5BTM4"/>
<dbReference type="Proteomes" id="UP000567179">
    <property type="component" value="Unassembled WGS sequence"/>
</dbReference>
<reference evidence="1 2" key="1">
    <citation type="journal article" date="2020" name="ISME J.">
        <title>Uncovering the hidden diversity of litter-decomposition mechanisms in mushroom-forming fungi.</title>
        <authorList>
            <person name="Floudas D."/>
            <person name="Bentzer J."/>
            <person name="Ahren D."/>
            <person name="Johansson T."/>
            <person name="Persson P."/>
            <person name="Tunlid A."/>
        </authorList>
    </citation>
    <scope>NUCLEOTIDE SEQUENCE [LARGE SCALE GENOMIC DNA]</scope>
    <source>
        <strain evidence="1 2">CBS 101986</strain>
    </source>
</reference>
<evidence type="ECO:0000313" key="1">
    <source>
        <dbReference type="EMBL" id="KAF5329327.1"/>
    </source>
</evidence>
<accession>A0A8H5BTM4</accession>
<sequence length="203" mass="22751">MTMHYQHPPKLAVRGRYKRLLDFAGHGRYRNPAPRRDEPTVCSNGYTYLLEPASTVSKPINTFDARIDPAILQTNIVSDDFEFLRLKNNQRGNRSTTLASLGKLPSPPPLAGNINAHKLIHTSPEAGRSGGRAYQPNRRTPDGRVILGHTQSIMPASQTPTVRCVWHTEVQHPPTVKRETPRRVSSVAIKIILGLCQKLRRLL</sequence>
<keyword evidence="2" id="KW-1185">Reference proteome</keyword>
<name>A0A8H5BTM4_9AGAR</name>
<protein>
    <submittedName>
        <fullName evidence="1">Uncharacterized protein</fullName>
    </submittedName>
</protein>
<evidence type="ECO:0000313" key="2">
    <source>
        <dbReference type="Proteomes" id="UP000567179"/>
    </source>
</evidence>
<comment type="caution">
    <text evidence="1">The sequence shown here is derived from an EMBL/GenBank/DDBJ whole genome shotgun (WGS) entry which is preliminary data.</text>
</comment>
<organism evidence="1 2">
    <name type="scientific">Psilocybe cf. subviscida</name>
    <dbReference type="NCBI Taxonomy" id="2480587"/>
    <lineage>
        <taxon>Eukaryota</taxon>
        <taxon>Fungi</taxon>
        <taxon>Dikarya</taxon>
        <taxon>Basidiomycota</taxon>
        <taxon>Agaricomycotina</taxon>
        <taxon>Agaricomycetes</taxon>
        <taxon>Agaricomycetidae</taxon>
        <taxon>Agaricales</taxon>
        <taxon>Agaricineae</taxon>
        <taxon>Strophariaceae</taxon>
        <taxon>Psilocybe</taxon>
    </lineage>
</organism>
<proteinExistence type="predicted"/>